<evidence type="ECO:0000313" key="2">
    <source>
        <dbReference type="Proteomes" id="UP000294221"/>
    </source>
</evidence>
<name>A0A4V1Y2N1_9BIFI</name>
<sequence length="120" mass="13070">MSGFRSTHAPRTGITAQVIHDLGRGMTVRECADAHHLPEAFIAQIAEFARARGELDLVVLDRGCVTKGMCTPDPDSVICAGCPLAAPHARRTPAWRAWFRTRRHTDRRTGGIPPTGESAK</sequence>
<reference evidence="1 2" key="1">
    <citation type="submission" date="2018-12" db="EMBL/GenBank/DDBJ databases">
        <title>Unveiling genomic diversity among members of the Bifidobacterium pseudolongum species, a widely distributed gut commensal of the animal kingdom.</title>
        <authorList>
            <person name="Lugli G.A."/>
            <person name="Duranti S."/>
            <person name="Albert K."/>
            <person name="Mancabelli L."/>
            <person name="Napoli S."/>
            <person name="Viappiani A."/>
            <person name="Anzalone R."/>
            <person name="Longhi G."/>
            <person name="Milani C."/>
            <person name="Turroni F."/>
            <person name="Alessandri G."/>
            <person name="Sela D.A."/>
            <person name="Van Sinderen D."/>
            <person name="Ventura M."/>
        </authorList>
    </citation>
    <scope>NUCLEOTIDE SEQUENCE [LARGE SCALE GENOMIC DNA]</scope>
    <source>
        <strain evidence="1 2">2054B</strain>
    </source>
</reference>
<comment type="caution">
    <text evidence="1">The sequence shown here is derived from an EMBL/GenBank/DDBJ whole genome shotgun (WGS) entry which is preliminary data.</text>
</comment>
<proteinExistence type="predicted"/>
<dbReference type="Proteomes" id="UP000294221">
    <property type="component" value="Unassembled WGS sequence"/>
</dbReference>
<organism evidence="1 2">
    <name type="scientific">Bifidobacterium pseudolongum subsp. pseudolongum</name>
    <dbReference type="NCBI Taxonomy" id="31954"/>
    <lineage>
        <taxon>Bacteria</taxon>
        <taxon>Bacillati</taxon>
        <taxon>Actinomycetota</taxon>
        <taxon>Actinomycetes</taxon>
        <taxon>Bifidobacteriales</taxon>
        <taxon>Bifidobacteriaceae</taxon>
        <taxon>Bifidobacterium</taxon>
    </lineage>
</organism>
<dbReference type="AlphaFoldDB" id="A0A4V1Y2N1"/>
<dbReference type="RefSeq" id="WP_238551933.1">
    <property type="nucleotide sequence ID" value="NZ_CP093555.1"/>
</dbReference>
<dbReference type="EMBL" id="RYUN01000007">
    <property type="protein sequence ID" value="RYQ20609.1"/>
    <property type="molecule type" value="Genomic_DNA"/>
</dbReference>
<accession>A0A4V1Y2N1</accession>
<evidence type="ECO:0000313" key="1">
    <source>
        <dbReference type="EMBL" id="RYQ20609.1"/>
    </source>
</evidence>
<gene>
    <name evidence="1" type="ORF">PG2054B_1063</name>
</gene>
<protein>
    <submittedName>
        <fullName evidence="1">Peptidase</fullName>
    </submittedName>
</protein>